<dbReference type="GO" id="GO:0016286">
    <property type="term" value="F:small conductance calcium-activated potassium channel activity"/>
    <property type="evidence" value="ECO:0007669"/>
    <property type="project" value="InterPro"/>
</dbReference>
<evidence type="ECO:0000313" key="3">
    <source>
        <dbReference type="Proteomes" id="UP000663874"/>
    </source>
</evidence>
<dbReference type="PANTHER" id="PTHR10153">
    <property type="entry name" value="SMALL CONDUCTANCE CALCIUM-ACTIVATED POTASSIUM CHANNEL"/>
    <property type="match status" value="1"/>
</dbReference>
<dbReference type="AlphaFoldDB" id="A0A820PFF0"/>
<evidence type="ECO:0000313" key="2">
    <source>
        <dbReference type="EMBL" id="CAF4403724.1"/>
    </source>
</evidence>
<name>A0A820PFF0_9BILA</name>
<dbReference type="EMBL" id="CAJOBE010066767">
    <property type="protein sequence ID" value="CAF4403724.1"/>
    <property type="molecule type" value="Genomic_DNA"/>
</dbReference>
<proteinExistence type="predicted"/>
<feature type="transmembrane region" description="Helical" evidence="1">
    <location>
        <begin position="36"/>
        <end position="56"/>
    </location>
</feature>
<keyword evidence="1" id="KW-0812">Transmembrane</keyword>
<evidence type="ECO:0000256" key="1">
    <source>
        <dbReference type="SAM" id="Phobius"/>
    </source>
</evidence>
<keyword evidence="1" id="KW-0472">Membrane</keyword>
<keyword evidence="1" id="KW-1133">Transmembrane helix</keyword>
<organism evidence="2 3">
    <name type="scientific">Rotaria sordida</name>
    <dbReference type="NCBI Taxonomy" id="392033"/>
    <lineage>
        <taxon>Eukaryota</taxon>
        <taxon>Metazoa</taxon>
        <taxon>Spiralia</taxon>
        <taxon>Gnathifera</taxon>
        <taxon>Rotifera</taxon>
        <taxon>Eurotatoria</taxon>
        <taxon>Bdelloidea</taxon>
        <taxon>Philodinida</taxon>
        <taxon>Philodinidae</taxon>
        <taxon>Rotaria</taxon>
    </lineage>
</organism>
<comment type="caution">
    <text evidence="2">The sequence shown here is derived from an EMBL/GenBank/DDBJ whole genome shotgun (WGS) entry which is preliminary data.</text>
</comment>
<dbReference type="GO" id="GO:0016020">
    <property type="term" value="C:membrane"/>
    <property type="evidence" value="ECO:0007669"/>
    <property type="project" value="InterPro"/>
</dbReference>
<accession>A0A820PFF0</accession>
<feature type="non-terminal residue" evidence="2">
    <location>
        <position position="68"/>
    </location>
</feature>
<gene>
    <name evidence="2" type="ORF">FNK824_LOCUS44041</name>
</gene>
<reference evidence="2" key="1">
    <citation type="submission" date="2021-02" db="EMBL/GenBank/DDBJ databases">
        <authorList>
            <person name="Nowell W R."/>
        </authorList>
    </citation>
    <scope>NUCLEOTIDE SEQUENCE</scope>
</reference>
<sequence length="68" mass="7990">MFHSPLFPDISARSIGYLNRVSIDYVFLIKTYLQQWPTRCLTTLCIIIFFVGSWCIRACDYTPTQEHV</sequence>
<dbReference type="Proteomes" id="UP000663874">
    <property type="component" value="Unassembled WGS sequence"/>
</dbReference>
<dbReference type="InterPro" id="IPR015449">
    <property type="entry name" value="K_chnl_Ca-activ_SK"/>
</dbReference>
<protein>
    <submittedName>
        <fullName evidence="2">Uncharacterized protein</fullName>
    </submittedName>
</protein>